<gene>
    <name evidence="3" type="ORF">CBP12_07275</name>
</gene>
<dbReference type="EMBL" id="CP021376">
    <property type="protein sequence ID" value="ART81137.1"/>
    <property type="molecule type" value="Genomic_DNA"/>
</dbReference>
<keyword evidence="4" id="KW-1185">Reference proteome</keyword>
<dbReference type="AlphaFoldDB" id="A0A1Y0D1M7"/>
<feature type="transmembrane region" description="Helical" evidence="2">
    <location>
        <begin position="6"/>
        <end position="26"/>
    </location>
</feature>
<keyword evidence="2" id="KW-1133">Transmembrane helix</keyword>
<feature type="transmembrane region" description="Helical" evidence="2">
    <location>
        <begin position="33"/>
        <end position="52"/>
    </location>
</feature>
<keyword evidence="2" id="KW-0812">Transmembrane</keyword>
<protein>
    <submittedName>
        <fullName evidence="3">FxsA protein</fullName>
    </submittedName>
</protein>
<sequence>MGKVFLVFVAATLLEIFVFIEVGAALGTWSTIALILLSAIVGLSLVRIQGFYTLMEVQRKISAGEPPAKEVLAGIMLALSGVLLVLPGFVSDILGLVLLLPPVRHWLVERWLSKVVLHSQTQGHTFSGEFHRTDTPNHERLSEDAGTTFEGDFERKDPEP</sequence>
<dbReference type="Proteomes" id="UP000243793">
    <property type="component" value="Chromosome"/>
</dbReference>
<dbReference type="OrthoDB" id="9792788at2"/>
<dbReference type="Pfam" id="PF04186">
    <property type="entry name" value="FxsA"/>
    <property type="match status" value="1"/>
</dbReference>
<evidence type="ECO:0000313" key="3">
    <source>
        <dbReference type="EMBL" id="ART81137.1"/>
    </source>
</evidence>
<evidence type="ECO:0000256" key="2">
    <source>
        <dbReference type="SAM" id="Phobius"/>
    </source>
</evidence>
<dbReference type="PANTHER" id="PTHR35335">
    <property type="entry name" value="UPF0716 PROTEIN FXSA"/>
    <property type="match status" value="1"/>
</dbReference>
<feature type="compositionally biased region" description="Basic and acidic residues" evidence="1">
    <location>
        <begin position="129"/>
        <end position="143"/>
    </location>
</feature>
<feature type="transmembrane region" description="Helical" evidence="2">
    <location>
        <begin position="72"/>
        <end position="100"/>
    </location>
</feature>
<dbReference type="NCBIfam" id="NF008528">
    <property type="entry name" value="PRK11463.1-2"/>
    <property type="match status" value="1"/>
</dbReference>
<name>A0A1Y0D1M7_9GAMM</name>
<keyword evidence="2" id="KW-0472">Membrane</keyword>
<dbReference type="KEGG" id="ocm:CBP12_07275"/>
<evidence type="ECO:0000256" key="1">
    <source>
        <dbReference type="SAM" id="MobiDB-lite"/>
    </source>
</evidence>
<dbReference type="InterPro" id="IPR007313">
    <property type="entry name" value="FxsA"/>
</dbReference>
<accession>A0A1Y0D1M7</accession>
<dbReference type="PANTHER" id="PTHR35335:SF1">
    <property type="entry name" value="UPF0716 PROTEIN FXSA"/>
    <property type="match status" value="1"/>
</dbReference>
<proteinExistence type="predicted"/>
<dbReference type="GO" id="GO:0016020">
    <property type="term" value="C:membrane"/>
    <property type="evidence" value="ECO:0007669"/>
    <property type="project" value="InterPro"/>
</dbReference>
<feature type="region of interest" description="Disordered" evidence="1">
    <location>
        <begin position="127"/>
        <end position="160"/>
    </location>
</feature>
<organism evidence="3 4">
    <name type="scientific">Oceanisphaera avium</name>
    <dbReference type="NCBI Taxonomy" id="1903694"/>
    <lineage>
        <taxon>Bacteria</taxon>
        <taxon>Pseudomonadati</taxon>
        <taxon>Pseudomonadota</taxon>
        <taxon>Gammaproteobacteria</taxon>
        <taxon>Aeromonadales</taxon>
        <taxon>Aeromonadaceae</taxon>
        <taxon>Oceanisphaera</taxon>
    </lineage>
</organism>
<evidence type="ECO:0000313" key="4">
    <source>
        <dbReference type="Proteomes" id="UP000243793"/>
    </source>
</evidence>
<reference evidence="4" key="1">
    <citation type="submission" date="2017-05" db="EMBL/GenBank/DDBJ databases">
        <authorList>
            <person name="Sung H."/>
        </authorList>
    </citation>
    <scope>NUCLEOTIDE SEQUENCE [LARGE SCALE GENOMIC DNA]</scope>
    <source>
        <strain evidence="4">AMac2203</strain>
    </source>
</reference>